<feature type="compositionally biased region" description="Basic and acidic residues" evidence="1">
    <location>
        <begin position="474"/>
        <end position="484"/>
    </location>
</feature>
<comment type="caution">
    <text evidence="2">The sequence shown here is derived from an EMBL/GenBank/DDBJ whole genome shotgun (WGS) entry which is preliminary data.</text>
</comment>
<feature type="region of interest" description="Disordered" evidence="1">
    <location>
        <begin position="462"/>
        <end position="485"/>
    </location>
</feature>
<feature type="compositionally biased region" description="Basic and acidic residues" evidence="1">
    <location>
        <begin position="672"/>
        <end position="692"/>
    </location>
</feature>
<proteinExistence type="predicted"/>
<evidence type="ECO:0000256" key="1">
    <source>
        <dbReference type="SAM" id="MobiDB-lite"/>
    </source>
</evidence>
<dbReference type="AlphaFoldDB" id="A0AAN4ZK20"/>
<sequence>FSELDSIDDDVAGSSRGKQDGSSSPLRPNSKYCTMVQPAAMKPAAPWNAARWKGAGANATPVGRIGGMDPLPWEKERGRTSSSTPSSARGRHLESSAIPETVQKILAVTTASGMEVDEDPPDNSSSPLKPNEKYCAIVTPKPRVVRVAPLLAAVPPPPPLSWKQASPPYPGHHVSPGVHGGASTHYRRSSGSGDHAPNYSTPRREPRRYSSSEEKALAEWNRQRELEEERRRGQEDQRKRELQRRASEEAAKAERVRLQRQAEERRRYEERQEQERRRQREIEEERKRSRQRRLEEEAARVARIKKEADDKRRYEEDILKKVEERQRAERRTRAQEDEERRQRNARAMLKSYADVNPKREEGTVRMTREELEELKARCQAEGERLAEARRAEAAAAAMNQRPQVDPYKEEEPEPMEVEESDSVESCLPTNCTSTRIAPIPLIVKAEPPDVVESARLAVSLDEIPLPPGPVPQEKGNEEVAKEADQGEIQIIEKPPAEVVTLSDDEGTVAELTVGDGHQSIKQELPTATKEQEEDFWIVGSKRGRKKAHVFDPSKVKKEKEDVGEGKVSESSATTQSISFNAARVKEDPGMKEKEMEEGRKDKKKEEKRMEKEKEEERKKKEEERKERKKEEELKERKERKRKEEERADKEKEKSKERNEKKESTVGSRSHRVKVESGEKDKSKERKEKKESSEGASSRRVKAESREKEK</sequence>
<reference evidence="3" key="1">
    <citation type="submission" date="2022-10" db="EMBL/GenBank/DDBJ databases">
        <title>Genome assembly of Pristionchus species.</title>
        <authorList>
            <person name="Yoshida K."/>
            <person name="Sommer R.J."/>
        </authorList>
    </citation>
    <scope>NUCLEOTIDE SEQUENCE [LARGE SCALE GENOMIC DNA]</scope>
    <source>
        <strain evidence="3">RS5460</strain>
    </source>
</reference>
<feature type="region of interest" description="Disordered" evidence="1">
    <location>
        <begin position="152"/>
        <end position="364"/>
    </location>
</feature>
<feature type="region of interest" description="Disordered" evidence="1">
    <location>
        <begin position="1"/>
        <end position="31"/>
    </location>
</feature>
<feature type="region of interest" description="Disordered" evidence="1">
    <location>
        <begin position="540"/>
        <end position="709"/>
    </location>
</feature>
<feature type="compositionally biased region" description="Acidic residues" evidence="1">
    <location>
        <begin position="408"/>
        <end position="422"/>
    </location>
</feature>
<feature type="region of interest" description="Disordered" evidence="1">
    <location>
        <begin position="389"/>
        <end position="429"/>
    </location>
</feature>
<dbReference type="Proteomes" id="UP001328107">
    <property type="component" value="Unassembled WGS sequence"/>
</dbReference>
<evidence type="ECO:0000313" key="3">
    <source>
        <dbReference type="Proteomes" id="UP001328107"/>
    </source>
</evidence>
<feature type="compositionally biased region" description="Basic and acidic residues" evidence="1">
    <location>
        <begin position="583"/>
        <end position="663"/>
    </location>
</feature>
<feature type="non-terminal residue" evidence="2">
    <location>
        <position position="709"/>
    </location>
</feature>
<feature type="compositionally biased region" description="Acidic residues" evidence="1">
    <location>
        <begin position="1"/>
        <end position="11"/>
    </location>
</feature>
<gene>
    <name evidence="2" type="ORF">PMAYCL1PPCAC_10048</name>
</gene>
<feature type="compositionally biased region" description="Basic and acidic residues" evidence="1">
    <location>
        <begin position="202"/>
        <end position="342"/>
    </location>
</feature>
<feature type="compositionally biased region" description="Basic and acidic residues" evidence="1">
    <location>
        <begin position="548"/>
        <end position="567"/>
    </location>
</feature>
<accession>A0AAN4ZK20</accession>
<evidence type="ECO:0000313" key="2">
    <source>
        <dbReference type="EMBL" id="GMR39853.1"/>
    </source>
</evidence>
<dbReference type="EMBL" id="BTRK01000003">
    <property type="protein sequence ID" value="GMR39853.1"/>
    <property type="molecule type" value="Genomic_DNA"/>
</dbReference>
<feature type="compositionally biased region" description="Polar residues" evidence="1">
    <location>
        <begin position="570"/>
        <end position="579"/>
    </location>
</feature>
<feature type="non-terminal residue" evidence="2">
    <location>
        <position position="1"/>
    </location>
</feature>
<feature type="compositionally biased region" description="Basic and acidic residues" evidence="1">
    <location>
        <begin position="700"/>
        <end position="709"/>
    </location>
</feature>
<protein>
    <submittedName>
        <fullName evidence="2">Uncharacterized protein</fullName>
    </submittedName>
</protein>
<organism evidence="2 3">
    <name type="scientific">Pristionchus mayeri</name>
    <dbReference type="NCBI Taxonomy" id="1317129"/>
    <lineage>
        <taxon>Eukaryota</taxon>
        <taxon>Metazoa</taxon>
        <taxon>Ecdysozoa</taxon>
        <taxon>Nematoda</taxon>
        <taxon>Chromadorea</taxon>
        <taxon>Rhabditida</taxon>
        <taxon>Rhabditina</taxon>
        <taxon>Diplogasteromorpha</taxon>
        <taxon>Diplogasteroidea</taxon>
        <taxon>Neodiplogasteridae</taxon>
        <taxon>Pristionchus</taxon>
    </lineage>
</organism>
<name>A0AAN4ZK20_9BILA</name>
<feature type="region of interest" description="Disordered" evidence="1">
    <location>
        <begin position="57"/>
        <end position="134"/>
    </location>
</feature>
<keyword evidence="3" id="KW-1185">Reference proteome</keyword>